<dbReference type="STRING" id="1802630.A3H26_01940"/>
<proteinExistence type="predicted"/>
<organism evidence="1 2">
    <name type="scientific">candidate division WWE3 bacterium RIFCSPLOWO2_12_FULL_36_10</name>
    <dbReference type="NCBI Taxonomy" id="1802630"/>
    <lineage>
        <taxon>Bacteria</taxon>
        <taxon>Katanobacteria</taxon>
    </lineage>
</organism>
<reference evidence="1 2" key="1">
    <citation type="journal article" date="2016" name="Nat. Commun.">
        <title>Thousands of microbial genomes shed light on interconnected biogeochemical processes in an aquifer system.</title>
        <authorList>
            <person name="Anantharaman K."/>
            <person name="Brown C.T."/>
            <person name="Hug L.A."/>
            <person name="Sharon I."/>
            <person name="Castelle C.J."/>
            <person name="Probst A.J."/>
            <person name="Thomas B.C."/>
            <person name="Singh A."/>
            <person name="Wilkins M.J."/>
            <person name="Karaoz U."/>
            <person name="Brodie E.L."/>
            <person name="Williams K.H."/>
            <person name="Hubbard S.S."/>
            <person name="Banfield J.F."/>
        </authorList>
    </citation>
    <scope>NUCLEOTIDE SEQUENCE [LARGE SCALE GENOMIC DNA]</scope>
</reference>
<sequence length="98" mass="10580">MNEDIKNTIGEVVKKQIIILGPDIAILKAREVIGLEILDNGEVANISGDPLFVLQSLVDKYVSLSGMIVRKAMEPLIQKHLDINGSQNSGNGIISSII</sequence>
<dbReference type="AlphaFoldDB" id="A0A1F4VGG1"/>
<accession>A0A1F4VGG1</accession>
<dbReference type="EMBL" id="MEVN01000040">
    <property type="protein sequence ID" value="OGC56332.1"/>
    <property type="molecule type" value="Genomic_DNA"/>
</dbReference>
<comment type="caution">
    <text evidence="1">The sequence shown here is derived from an EMBL/GenBank/DDBJ whole genome shotgun (WGS) entry which is preliminary data.</text>
</comment>
<evidence type="ECO:0000313" key="1">
    <source>
        <dbReference type="EMBL" id="OGC56332.1"/>
    </source>
</evidence>
<dbReference type="Proteomes" id="UP000177763">
    <property type="component" value="Unassembled WGS sequence"/>
</dbReference>
<protein>
    <submittedName>
        <fullName evidence="1">Uncharacterized protein</fullName>
    </submittedName>
</protein>
<evidence type="ECO:0000313" key="2">
    <source>
        <dbReference type="Proteomes" id="UP000177763"/>
    </source>
</evidence>
<name>A0A1F4VGG1_UNCKA</name>
<gene>
    <name evidence="1" type="ORF">A3H26_01940</name>
</gene>